<evidence type="ECO:0000313" key="2">
    <source>
        <dbReference type="EMBL" id="MBT1698138.1"/>
    </source>
</evidence>
<evidence type="ECO:0000256" key="1">
    <source>
        <dbReference type="SAM" id="SignalP"/>
    </source>
</evidence>
<accession>A0AAP2GNL4</accession>
<feature type="signal peptide" evidence="1">
    <location>
        <begin position="1"/>
        <end position="29"/>
    </location>
</feature>
<reference evidence="2 3" key="1">
    <citation type="submission" date="2021-05" db="EMBL/GenBank/DDBJ databases">
        <title>A Polyphasic approach of four new species of the genus Ohtaekwangia: Ohtaekwangia histidinii sp. nov., Ohtaekwangia cretensis sp. nov., Ohtaekwangia indiensis sp. nov., Ohtaekwangia reichenbachii sp. nov. from diverse environment.</title>
        <authorList>
            <person name="Octaviana S."/>
        </authorList>
    </citation>
    <scope>NUCLEOTIDE SEQUENCE [LARGE SCALE GENOMIC DNA]</scope>
    <source>
        <strain evidence="2 3">PWU4</strain>
    </source>
</reference>
<evidence type="ECO:0000313" key="3">
    <source>
        <dbReference type="Proteomes" id="UP001319200"/>
    </source>
</evidence>
<organism evidence="2 3">
    <name type="scientific">Chryseosolibacter histidini</name>
    <dbReference type="NCBI Taxonomy" id="2782349"/>
    <lineage>
        <taxon>Bacteria</taxon>
        <taxon>Pseudomonadati</taxon>
        <taxon>Bacteroidota</taxon>
        <taxon>Cytophagia</taxon>
        <taxon>Cytophagales</taxon>
        <taxon>Chryseotaleaceae</taxon>
        <taxon>Chryseosolibacter</taxon>
    </lineage>
</organism>
<keyword evidence="1" id="KW-0732">Signal</keyword>
<proteinExistence type="predicted"/>
<feature type="chain" id="PRO_5042990319" evidence="1">
    <location>
        <begin position="30"/>
        <end position="298"/>
    </location>
</feature>
<dbReference type="Proteomes" id="UP001319200">
    <property type="component" value="Unassembled WGS sequence"/>
</dbReference>
<name>A0AAP2GNL4_9BACT</name>
<protein>
    <submittedName>
        <fullName evidence="2">DUF4097 family beta strand repeat protein</fullName>
    </submittedName>
</protein>
<dbReference type="AlphaFoldDB" id="A0AAP2GNL4"/>
<gene>
    <name evidence="2" type="ORF">KK083_14690</name>
</gene>
<keyword evidence="3" id="KW-1185">Reference proteome</keyword>
<dbReference type="EMBL" id="JAHESF010000013">
    <property type="protein sequence ID" value="MBT1698138.1"/>
    <property type="molecule type" value="Genomic_DNA"/>
</dbReference>
<dbReference type="RefSeq" id="WP_254164010.1">
    <property type="nucleotide sequence ID" value="NZ_JAHESF010000013.1"/>
</dbReference>
<comment type="caution">
    <text evidence="2">The sequence shown here is derived from an EMBL/GenBank/DDBJ whole genome shotgun (WGS) entry which is preliminary data.</text>
</comment>
<sequence>MMTKRFLVWVCTTYLLSIASPGFSQQLQAVNKQVTKNIPLAVKELFRIAGEKADISVTGWEKDFVQVRLTMTAENASKSVAQKELDYIQYAIARGDDGTVTLQNAFMLPFDVDQINSRLTVSMEIMFPEKQKLFIENKYGSVNLRNLSGNVQTSVRFNNVSLEQLSGQLHIAAAYSEIRGDALRLTDFFCDAEKTTVELVLTTGRYVLKGNLCDMDLTVQEIGSLDIDVLRTPITLRLANGERYSYNLQARSGTIHAPDPYRAHLRTENKQTLLRYDQPASSQKMIRATTTYNSITIK</sequence>